<dbReference type="OrthoDB" id="9784149at2"/>
<dbReference type="NCBIfam" id="NF033103">
    <property type="entry name" value="bla_class_A"/>
    <property type="match status" value="1"/>
</dbReference>
<name>A0A1X1DG72_9GAMM</name>
<dbReference type="InterPro" id="IPR012338">
    <property type="entry name" value="Beta-lactam/transpept-like"/>
</dbReference>
<evidence type="ECO:0000256" key="4">
    <source>
        <dbReference type="ARBA" id="ARBA00022801"/>
    </source>
</evidence>
<reference evidence="9 10" key="1">
    <citation type="submission" date="2018-01" db="EMBL/GenBank/DDBJ databases">
        <title>Complete and assembled Genome of Pantoea gaviniae DSM22758T.</title>
        <authorList>
            <person name="Stevens M.J.A."/>
            <person name="Zurfluh K."/>
            <person name="Stephan R."/>
        </authorList>
    </citation>
    <scope>NUCLEOTIDE SEQUENCE [LARGE SCALE GENOMIC DNA]</scope>
    <source>
        <strain evidence="9 10">DSM 22758</strain>
    </source>
</reference>
<evidence type="ECO:0000256" key="6">
    <source>
        <dbReference type="RuleBase" id="RU361140"/>
    </source>
</evidence>
<keyword evidence="5 6" id="KW-0046">Antibiotic resistance</keyword>
<dbReference type="PROSITE" id="PS00146">
    <property type="entry name" value="BETA_LACTAMASE_A"/>
    <property type="match status" value="1"/>
</dbReference>
<keyword evidence="10" id="KW-1185">Reference proteome</keyword>
<evidence type="ECO:0000256" key="5">
    <source>
        <dbReference type="ARBA" id="ARBA00023251"/>
    </source>
</evidence>
<dbReference type="GO" id="GO:0030655">
    <property type="term" value="P:beta-lactam antibiotic catabolic process"/>
    <property type="evidence" value="ECO:0007669"/>
    <property type="project" value="InterPro"/>
</dbReference>
<dbReference type="GO" id="GO:0046677">
    <property type="term" value="P:response to antibiotic"/>
    <property type="evidence" value="ECO:0007669"/>
    <property type="project" value="UniProtKB-UniRule"/>
</dbReference>
<dbReference type="Pfam" id="PF13354">
    <property type="entry name" value="Beta-lactamase2"/>
    <property type="match status" value="1"/>
</dbReference>
<evidence type="ECO:0000313" key="9">
    <source>
        <dbReference type="EMBL" id="AUX93417.1"/>
    </source>
</evidence>
<protein>
    <recommendedName>
        <fullName evidence="3 6">Beta-lactamase</fullName>
        <ecNumber evidence="3 6">3.5.2.6</ecNumber>
    </recommendedName>
</protein>
<evidence type="ECO:0000256" key="7">
    <source>
        <dbReference type="SAM" id="SignalP"/>
    </source>
</evidence>
<dbReference type="RefSeq" id="WP_104957269.1">
    <property type="nucleotide sequence ID" value="NZ_CP026377.1"/>
</dbReference>
<feature type="chain" id="PRO_5012213774" description="Beta-lactamase" evidence="7">
    <location>
        <begin position="25"/>
        <end position="293"/>
    </location>
</feature>
<evidence type="ECO:0000313" key="10">
    <source>
        <dbReference type="Proteomes" id="UP000238365"/>
    </source>
</evidence>
<evidence type="ECO:0000256" key="1">
    <source>
        <dbReference type="ARBA" id="ARBA00001526"/>
    </source>
</evidence>
<keyword evidence="7" id="KW-0732">Signal</keyword>
<organism evidence="9 10">
    <name type="scientific">Mixta gaviniae</name>
    <dbReference type="NCBI Taxonomy" id="665914"/>
    <lineage>
        <taxon>Bacteria</taxon>
        <taxon>Pseudomonadati</taxon>
        <taxon>Pseudomonadota</taxon>
        <taxon>Gammaproteobacteria</taxon>
        <taxon>Enterobacterales</taxon>
        <taxon>Erwiniaceae</taxon>
        <taxon>Mixta</taxon>
    </lineage>
</organism>
<proteinExistence type="inferred from homology"/>
<accession>A0A1X1DG72</accession>
<dbReference type="EMBL" id="CP026377">
    <property type="protein sequence ID" value="AUX93417.1"/>
    <property type="molecule type" value="Genomic_DNA"/>
</dbReference>
<dbReference type="SUPFAM" id="SSF56601">
    <property type="entry name" value="beta-lactamase/transpeptidase-like"/>
    <property type="match status" value="1"/>
</dbReference>
<evidence type="ECO:0000256" key="3">
    <source>
        <dbReference type="ARBA" id="ARBA00012865"/>
    </source>
</evidence>
<dbReference type="InterPro" id="IPR000871">
    <property type="entry name" value="Beta-lactam_class-A"/>
</dbReference>
<feature type="domain" description="Beta-lactamase class A catalytic" evidence="8">
    <location>
        <begin position="56"/>
        <end position="265"/>
    </location>
</feature>
<dbReference type="Proteomes" id="UP000238365">
    <property type="component" value="Chromosome"/>
</dbReference>
<dbReference type="InterPro" id="IPR045155">
    <property type="entry name" value="Beta-lactam_cat"/>
</dbReference>
<dbReference type="PRINTS" id="PR00118">
    <property type="entry name" value="BLACTAMASEA"/>
</dbReference>
<dbReference type="Gene3D" id="3.40.710.10">
    <property type="entry name" value="DD-peptidase/beta-lactamase superfamily"/>
    <property type="match status" value="1"/>
</dbReference>
<dbReference type="GO" id="GO:0008800">
    <property type="term" value="F:beta-lactamase activity"/>
    <property type="evidence" value="ECO:0007669"/>
    <property type="project" value="UniProtKB-UniRule"/>
</dbReference>
<comment type="catalytic activity">
    <reaction evidence="1 6">
        <text>a beta-lactam + H2O = a substituted beta-amino acid</text>
        <dbReference type="Rhea" id="RHEA:20401"/>
        <dbReference type="ChEBI" id="CHEBI:15377"/>
        <dbReference type="ChEBI" id="CHEBI:35627"/>
        <dbReference type="ChEBI" id="CHEBI:140347"/>
        <dbReference type="EC" id="3.5.2.6"/>
    </reaction>
</comment>
<dbReference type="PANTHER" id="PTHR35333:SF3">
    <property type="entry name" value="BETA-LACTAMASE-TYPE TRANSPEPTIDASE FOLD CONTAINING PROTEIN"/>
    <property type="match status" value="1"/>
</dbReference>
<evidence type="ECO:0000259" key="8">
    <source>
        <dbReference type="Pfam" id="PF13354"/>
    </source>
</evidence>
<feature type="signal peptide" evidence="7">
    <location>
        <begin position="1"/>
        <end position="24"/>
    </location>
</feature>
<sequence length="293" mass="31016">MRNQSLWRGVMLAGLLNISLAATAAQSDGAHAALTQQLAALEKSAGGRLGVAWIDTDGARYGYRADERFPMTSTFKTLAVAAILHNSIAQPGLLEKKIPIREADRVTWTPVTGHYFGKEMSIAALCAAAIEYSDNLAANYLLQELGGPQGVTAYARSLGDTLTRLDRREPALNSAQPGDLRDTSTPAAMAANLQTLTLGKALPTAQRQRLISWLKQNTTGDQSIRAGVPAGWTVGDKTGAGAWGATNDLAILWPEKGAPKILAVYFIQSQADAANNKAVLASATRQVIAALAH</sequence>
<dbReference type="AlphaFoldDB" id="A0A1X1DG72"/>
<gene>
    <name evidence="9" type="ORF">C2E15_10225</name>
</gene>
<dbReference type="EC" id="3.5.2.6" evidence="3 6"/>
<dbReference type="KEGG" id="pgz:C2E15_10225"/>
<comment type="similarity">
    <text evidence="2 6">Belongs to the class-A beta-lactamase family.</text>
</comment>
<keyword evidence="4 6" id="KW-0378">Hydrolase</keyword>
<dbReference type="PANTHER" id="PTHR35333">
    <property type="entry name" value="BETA-LACTAMASE"/>
    <property type="match status" value="1"/>
</dbReference>
<evidence type="ECO:0000256" key="2">
    <source>
        <dbReference type="ARBA" id="ARBA00009009"/>
    </source>
</evidence>
<dbReference type="InterPro" id="IPR023650">
    <property type="entry name" value="Beta-lactam_class-A_AS"/>
</dbReference>